<evidence type="ECO:0000256" key="5">
    <source>
        <dbReference type="ARBA" id="ARBA00022801"/>
    </source>
</evidence>
<dbReference type="FunFam" id="3.40.50.1820:FF:000123">
    <property type="entry name" value="Carboxypeptidase"/>
    <property type="match status" value="1"/>
</dbReference>
<reference evidence="8 9" key="1">
    <citation type="submission" date="2017-09" db="EMBL/GenBank/DDBJ databases">
        <authorList>
            <consortium name="International Durum Wheat Genome Sequencing Consortium (IDWGSC)"/>
            <person name="Milanesi L."/>
        </authorList>
    </citation>
    <scope>NUCLEOTIDE SEQUENCE [LARGE SCALE GENOMIC DNA]</scope>
    <source>
        <strain evidence="9">cv. Svevo</strain>
    </source>
</reference>
<keyword evidence="6" id="KW-0325">Glycoprotein</keyword>
<keyword evidence="3 7" id="KW-0645">Protease</keyword>
<name>A0A9R0V5S1_TRITD</name>
<gene>
    <name evidence="8" type="ORF">TRITD_1Bv1G107860</name>
</gene>
<dbReference type="Proteomes" id="UP000324705">
    <property type="component" value="Chromosome 1B"/>
</dbReference>
<protein>
    <recommendedName>
        <fullName evidence="7">Carboxypeptidase</fullName>
        <ecNumber evidence="7">3.4.16.-</ecNumber>
    </recommendedName>
</protein>
<dbReference type="AlphaFoldDB" id="A0A9R0V5S1"/>
<keyword evidence="2 7" id="KW-0121">Carboxypeptidase</keyword>
<organism evidence="8 9">
    <name type="scientific">Triticum turgidum subsp. durum</name>
    <name type="common">Durum wheat</name>
    <name type="synonym">Triticum durum</name>
    <dbReference type="NCBI Taxonomy" id="4567"/>
    <lineage>
        <taxon>Eukaryota</taxon>
        <taxon>Viridiplantae</taxon>
        <taxon>Streptophyta</taxon>
        <taxon>Embryophyta</taxon>
        <taxon>Tracheophyta</taxon>
        <taxon>Spermatophyta</taxon>
        <taxon>Magnoliopsida</taxon>
        <taxon>Liliopsida</taxon>
        <taxon>Poales</taxon>
        <taxon>Poaceae</taxon>
        <taxon>BOP clade</taxon>
        <taxon>Pooideae</taxon>
        <taxon>Triticodae</taxon>
        <taxon>Triticeae</taxon>
        <taxon>Triticinae</taxon>
        <taxon>Triticum</taxon>
    </lineage>
</organism>
<accession>A0A9R0V5S1</accession>
<dbReference type="InterPro" id="IPR001563">
    <property type="entry name" value="Peptidase_S10"/>
</dbReference>
<evidence type="ECO:0000256" key="7">
    <source>
        <dbReference type="RuleBase" id="RU361156"/>
    </source>
</evidence>
<evidence type="ECO:0000256" key="2">
    <source>
        <dbReference type="ARBA" id="ARBA00022645"/>
    </source>
</evidence>
<evidence type="ECO:0000313" key="8">
    <source>
        <dbReference type="EMBL" id="VAH16766.1"/>
    </source>
</evidence>
<dbReference type="InterPro" id="IPR018202">
    <property type="entry name" value="Ser_caboxypep_ser_AS"/>
</dbReference>
<dbReference type="PANTHER" id="PTHR11802">
    <property type="entry name" value="SERINE PROTEASE FAMILY S10 SERINE CARBOXYPEPTIDASE"/>
    <property type="match status" value="1"/>
</dbReference>
<evidence type="ECO:0000256" key="3">
    <source>
        <dbReference type="ARBA" id="ARBA00022670"/>
    </source>
</evidence>
<keyword evidence="5 7" id="KW-0378">Hydrolase</keyword>
<proteinExistence type="inferred from homology"/>
<dbReference type="EMBL" id="LT934112">
    <property type="protein sequence ID" value="VAH16766.1"/>
    <property type="molecule type" value="Genomic_DNA"/>
</dbReference>
<dbReference type="PROSITE" id="PS00131">
    <property type="entry name" value="CARBOXYPEPT_SER_SER"/>
    <property type="match status" value="1"/>
</dbReference>
<keyword evidence="4" id="KW-0732">Signal</keyword>
<keyword evidence="9" id="KW-1185">Reference proteome</keyword>
<evidence type="ECO:0000313" key="9">
    <source>
        <dbReference type="Proteomes" id="UP000324705"/>
    </source>
</evidence>
<evidence type="ECO:0000256" key="4">
    <source>
        <dbReference type="ARBA" id="ARBA00022729"/>
    </source>
</evidence>
<dbReference type="EC" id="3.4.16.-" evidence="7"/>
<dbReference type="SUPFAM" id="SSF53474">
    <property type="entry name" value="alpha/beta-Hydrolases"/>
    <property type="match status" value="1"/>
</dbReference>
<evidence type="ECO:0000256" key="6">
    <source>
        <dbReference type="ARBA" id="ARBA00023180"/>
    </source>
</evidence>
<dbReference type="PANTHER" id="PTHR11802:SF3">
    <property type="entry name" value="RETINOID-INDUCIBLE SERINE CARBOXYPEPTIDASE"/>
    <property type="match status" value="1"/>
</dbReference>
<sequence length="400" mass="42838">MADRPLATGRSGASGVGIGNFMEIGPLDVNLKPRNSTWLQKADLIFVDNPVGVGYSYVEDDSLLVTTDWQAATDATTLLKALVKELPTLQQGSPLFLVAESYGGKYAATLGVSVARAVRAGDLKIKLAGVALGDSWVSPEDFTLAYAPLLLEVSRLDDNAGDAAKKKAATVKEQIAAGRLADSQGSWSELLDFIDSKSASVDMYNFLLDAGMDPVAADLPATSSAPTTSSNAQVMKYSTYLGGSHEEAGSNTTNTLGGIMNGVIKEKLKIIPKDHEWHELSDPVYNALVNDFMKPRIDEVDELLSYGVDVTVYNGQLDVICSTKGAEAWVQKLKWDGLKNFLSLPRQPLSCGSSKVTKAFVRSYKNLHFYWILGAGHFVPADQPCIALSMIAGITHSPAG</sequence>
<dbReference type="InterPro" id="IPR029058">
    <property type="entry name" value="AB_hydrolase_fold"/>
</dbReference>
<dbReference type="GO" id="GO:0006508">
    <property type="term" value="P:proteolysis"/>
    <property type="evidence" value="ECO:0007669"/>
    <property type="project" value="UniProtKB-KW"/>
</dbReference>
<dbReference type="Pfam" id="PF00450">
    <property type="entry name" value="Peptidase_S10"/>
    <property type="match status" value="1"/>
</dbReference>
<dbReference type="GO" id="GO:0004185">
    <property type="term" value="F:serine-type carboxypeptidase activity"/>
    <property type="evidence" value="ECO:0007669"/>
    <property type="project" value="UniProtKB-UniRule"/>
</dbReference>
<evidence type="ECO:0000256" key="1">
    <source>
        <dbReference type="ARBA" id="ARBA00009431"/>
    </source>
</evidence>
<comment type="similarity">
    <text evidence="1 7">Belongs to the peptidase S10 family.</text>
</comment>
<dbReference type="PRINTS" id="PR00724">
    <property type="entry name" value="CRBOXYPTASEC"/>
</dbReference>
<dbReference type="Gramene" id="TRITD1Bv1G107860.2">
    <property type="protein sequence ID" value="TRITD1Bv1G107860.2"/>
    <property type="gene ID" value="TRITD1Bv1G107860"/>
</dbReference>
<dbReference type="Gene3D" id="3.40.50.1820">
    <property type="entry name" value="alpha/beta hydrolase"/>
    <property type="match status" value="1"/>
</dbReference>